<dbReference type="EMBL" id="JAGGLI010000048">
    <property type="protein sequence ID" value="MBP2028921.1"/>
    <property type="molecule type" value="Genomic_DNA"/>
</dbReference>
<organism evidence="1 2">
    <name type="scientific">Acetoanaerobium pronyense</name>
    <dbReference type="NCBI Taxonomy" id="1482736"/>
    <lineage>
        <taxon>Bacteria</taxon>
        <taxon>Bacillati</taxon>
        <taxon>Bacillota</taxon>
        <taxon>Clostridia</taxon>
        <taxon>Peptostreptococcales</taxon>
        <taxon>Filifactoraceae</taxon>
        <taxon>Acetoanaerobium</taxon>
    </lineage>
</organism>
<gene>
    <name evidence="1" type="ORF">J2Z35_002759</name>
</gene>
<keyword evidence="2" id="KW-1185">Reference proteome</keyword>
<protein>
    <submittedName>
        <fullName evidence="1">Uncharacterized protein YdaT</fullName>
    </submittedName>
</protein>
<name>A0ABS4KP81_9FIRM</name>
<evidence type="ECO:0000313" key="1">
    <source>
        <dbReference type="EMBL" id="MBP2028921.1"/>
    </source>
</evidence>
<dbReference type="RefSeq" id="WP_209661976.1">
    <property type="nucleotide sequence ID" value="NZ_JAGGLI010000048.1"/>
</dbReference>
<accession>A0ABS4KP81</accession>
<comment type="caution">
    <text evidence="1">The sequence shown here is derived from an EMBL/GenBank/DDBJ whole genome shotgun (WGS) entry which is preliminary data.</text>
</comment>
<dbReference type="Proteomes" id="UP001314903">
    <property type="component" value="Unassembled WGS sequence"/>
</dbReference>
<evidence type="ECO:0000313" key="2">
    <source>
        <dbReference type="Proteomes" id="UP001314903"/>
    </source>
</evidence>
<proteinExistence type="predicted"/>
<reference evidence="1 2" key="1">
    <citation type="submission" date="2021-03" db="EMBL/GenBank/DDBJ databases">
        <title>Genomic Encyclopedia of Type Strains, Phase IV (KMG-IV): sequencing the most valuable type-strain genomes for metagenomic binning, comparative biology and taxonomic classification.</title>
        <authorList>
            <person name="Goeker M."/>
        </authorList>
    </citation>
    <scope>NUCLEOTIDE SEQUENCE [LARGE SCALE GENOMIC DNA]</scope>
    <source>
        <strain evidence="1 2">DSM 27512</strain>
    </source>
</reference>
<sequence>MPWSKNDFPDAMKNLEKPVRDKAIEIANSLLEDGYEEGRAIPIAISKAKEWYENREGDIQ</sequence>